<dbReference type="GO" id="GO:0005524">
    <property type="term" value="F:ATP binding"/>
    <property type="evidence" value="ECO:0007669"/>
    <property type="project" value="UniProtKB-KW"/>
</dbReference>
<accession>A0A6J1RY53</accession>
<organism evidence="9 10">
    <name type="scientific">Frankliniella occidentalis</name>
    <name type="common">Western flower thrips</name>
    <name type="synonym">Euthrips occidentalis</name>
    <dbReference type="NCBI Taxonomy" id="133901"/>
    <lineage>
        <taxon>Eukaryota</taxon>
        <taxon>Metazoa</taxon>
        <taxon>Ecdysozoa</taxon>
        <taxon>Arthropoda</taxon>
        <taxon>Hexapoda</taxon>
        <taxon>Insecta</taxon>
        <taxon>Pterygota</taxon>
        <taxon>Neoptera</taxon>
        <taxon>Paraneoptera</taxon>
        <taxon>Thysanoptera</taxon>
        <taxon>Terebrantia</taxon>
        <taxon>Thripoidea</taxon>
        <taxon>Thripidae</taxon>
        <taxon>Frankliniella</taxon>
    </lineage>
</organism>
<feature type="domain" description="ABC transporter" evidence="8">
    <location>
        <begin position="26"/>
        <end position="258"/>
    </location>
</feature>
<evidence type="ECO:0000313" key="9">
    <source>
        <dbReference type="Proteomes" id="UP000504606"/>
    </source>
</evidence>
<keyword evidence="4" id="KW-0067">ATP-binding</keyword>
<dbReference type="KEGG" id="foc:113203411"/>
<evidence type="ECO:0000256" key="5">
    <source>
        <dbReference type="ARBA" id="ARBA00022989"/>
    </source>
</evidence>
<dbReference type="SUPFAM" id="SSF52540">
    <property type="entry name" value="P-loop containing nucleoside triphosphate hydrolases"/>
    <property type="match status" value="1"/>
</dbReference>
<dbReference type="PROSITE" id="PS00211">
    <property type="entry name" value="ABC_TRANSPORTER_1"/>
    <property type="match status" value="1"/>
</dbReference>
<feature type="transmembrane region" description="Helical" evidence="7">
    <location>
        <begin position="572"/>
        <end position="601"/>
    </location>
</feature>
<dbReference type="InterPro" id="IPR003439">
    <property type="entry name" value="ABC_transporter-like_ATP-bd"/>
</dbReference>
<evidence type="ECO:0000256" key="6">
    <source>
        <dbReference type="ARBA" id="ARBA00023136"/>
    </source>
</evidence>
<keyword evidence="5 7" id="KW-1133">Transmembrane helix</keyword>
<protein>
    <submittedName>
        <fullName evidence="10">ABC transporter G family member 23</fullName>
    </submittedName>
</protein>
<dbReference type="PROSITE" id="PS50893">
    <property type="entry name" value="ABC_TRANSPORTER_2"/>
    <property type="match status" value="1"/>
</dbReference>
<evidence type="ECO:0000256" key="4">
    <source>
        <dbReference type="ARBA" id="ARBA00022840"/>
    </source>
</evidence>
<dbReference type="PANTHER" id="PTHR43038:SF3">
    <property type="entry name" value="ABC TRANSPORTER G FAMILY MEMBER 20 ISOFORM X1"/>
    <property type="match status" value="1"/>
</dbReference>
<comment type="subcellular location">
    <subcellularLocation>
        <location evidence="1">Membrane</location>
        <topology evidence="1">Multi-pass membrane protein</topology>
    </subcellularLocation>
</comment>
<evidence type="ECO:0000313" key="10">
    <source>
        <dbReference type="RefSeq" id="XP_026273879.1"/>
    </source>
</evidence>
<name>A0A6J1RY53_FRAOC</name>
<dbReference type="GO" id="GO:0016887">
    <property type="term" value="F:ATP hydrolysis activity"/>
    <property type="evidence" value="ECO:0007669"/>
    <property type="project" value="InterPro"/>
</dbReference>
<dbReference type="InterPro" id="IPR017871">
    <property type="entry name" value="ABC_transporter-like_CS"/>
</dbReference>
<dbReference type="InterPro" id="IPR027417">
    <property type="entry name" value="P-loop_NTPase"/>
</dbReference>
<dbReference type="OrthoDB" id="10255969at2759"/>
<dbReference type="GO" id="GO:0016020">
    <property type="term" value="C:membrane"/>
    <property type="evidence" value="ECO:0007669"/>
    <property type="project" value="UniProtKB-SubCell"/>
</dbReference>
<feature type="transmembrane region" description="Helical" evidence="7">
    <location>
        <begin position="640"/>
        <end position="659"/>
    </location>
</feature>
<dbReference type="RefSeq" id="XP_026273879.1">
    <property type="nucleotide sequence ID" value="XM_026418094.2"/>
</dbReference>
<keyword evidence="9" id="KW-1185">Reference proteome</keyword>
<keyword evidence="6 7" id="KW-0472">Membrane</keyword>
<dbReference type="Pfam" id="PF00005">
    <property type="entry name" value="ABC_tran"/>
    <property type="match status" value="1"/>
</dbReference>
<feature type="transmembrane region" description="Helical" evidence="7">
    <location>
        <begin position="700"/>
        <end position="721"/>
    </location>
</feature>
<dbReference type="Gene3D" id="3.40.50.300">
    <property type="entry name" value="P-loop containing nucleotide triphosphate hydrolases"/>
    <property type="match status" value="1"/>
</dbReference>
<sequence>MDTQSGGPHAPAESGAAVAGVRAAAVVVKDARKSYTRGGTPVLNGLNMTVAEGSIYGLLGASGCGKTTLLTCIVGRRPLDNGAIRVLGFGPGAPGSGLPGPTVGYMPQELALHGMFTVAETFRYFGWISGMTTAEIRLRSERLLKLLDIPFPDKLVGELSGGQQRRVSLGVALLNKPPVLILDEPTVGVDPTLRQSIWDLLLNETRNARTTVIITTHYIEEARQSDAVGLMRNGTLLDEDAPEALLRRYGCASMEDVFLKLSVRQQRERHGTSDSHAIALVETTPQHATPRPQDEQADVQSRPVVVDDPSLLQTRPVVLAGHSNVAPCTWKMAVFTWRNKSVIGILFALPIIICVLFGFAVGGDPKSLHLAVVNDDFTCCERNLPAFPSDCEAEDPRGLSCRYLQRINKDMFDVDDYDDVDAAQRAVREGRAWGVIHFPSNYSHSLVARSREGRDVTATTLDSSDISVWLDMSNRQVSELARSALATAALQYFEDVQRGCKGNPNAKALPMQFNEPIYGKRDLYFPDFFAPAVILSVVYNINCIYTMSGFIDDRKDGFMERSISSGVRVTEILGAHVLVDAVMMLIVTGITLVFMCGFLGFENNGSLWILIFLCLIHGFCGMFQGYFISSLFTSDFEATFCCMGFYFPTLLLSGLMWPLEGMHPLLRNSVWLLPLNLATTAIRSIMNRGWGLGSPDVRNGFLSATFWLAFFVLVTLTTLRLKKSFAT</sequence>
<dbReference type="InterPro" id="IPR013525">
    <property type="entry name" value="ABC2_TM"/>
</dbReference>
<keyword evidence="3" id="KW-0547">Nucleotide-binding</keyword>
<dbReference type="SMART" id="SM00382">
    <property type="entry name" value="AAA"/>
    <property type="match status" value="1"/>
</dbReference>
<dbReference type="Pfam" id="PF12698">
    <property type="entry name" value="ABC2_membrane_3"/>
    <property type="match status" value="1"/>
</dbReference>
<feature type="transmembrane region" description="Helical" evidence="7">
    <location>
        <begin position="341"/>
        <end position="361"/>
    </location>
</feature>
<evidence type="ECO:0000256" key="3">
    <source>
        <dbReference type="ARBA" id="ARBA00022741"/>
    </source>
</evidence>
<feature type="transmembrane region" description="Helical" evidence="7">
    <location>
        <begin position="528"/>
        <end position="551"/>
    </location>
</feature>
<dbReference type="Proteomes" id="UP000504606">
    <property type="component" value="Unplaced"/>
</dbReference>
<dbReference type="CDD" id="cd03230">
    <property type="entry name" value="ABC_DR_subfamily_A"/>
    <property type="match status" value="1"/>
</dbReference>
<evidence type="ECO:0000259" key="8">
    <source>
        <dbReference type="PROSITE" id="PS50893"/>
    </source>
</evidence>
<dbReference type="GO" id="GO:0140359">
    <property type="term" value="F:ABC-type transporter activity"/>
    <property type="evidence" value="ECO:0007669"/>
    <property type="project" value="InterPro"/>
</dbReference>
<feature type="transmembrane region" description="Helical" evidence="7">
    <location>
        <begin position="607"/>
        <end position="628"/>
    </location>
</feature>
<proteinExistence type="predicted"/>
<evidence type="ECO:0000256" key="2">
    <source>
        <dbReference type="ARBA" id="ARBA00022692"/>
    </source>
</evidence>
<gene>
    <name evidence="10" type="primary">LOC113203411</name>
</gene>
<evidence type="ECO:0000256" key="1">
    <source>
        <dbReference type="ARBA" id="ARBA00004141"/>
    </source>
</evidence>
<dbReference type="GeneID" id="113203411"/>
<dbReference type="PANTHER" id="PTHR43038">
    <property type="entry name" value="ATP-BINDING CASSETTE, SUB-FAMILY H, MEMBER 1"/>
    <property type="match status" value="1"/>
</dbReference>
<keyword evidence="2 7" id="KW-0812">Transmembrane</keyword>
<dbReference type="InterPro" id="IPR003593">
    <property type="entry name" value="AAA+_ATPase"/>
</dbReference>
<reference evidence="10" key="1">
    <citation type="submission" date="2025-08" db="UniProtKB">
        <authorList>
            <consortium name="RefSeq"/>
        </authorList>
    </citation>
    <scope>IDENTIFICATION</scope>
    <source>
        <tissue evidence="10">Whole organism</tissue>
    </source>
</reference>
<dbReference type="AlphaFoldDB" id="A0A6J1RY53"/>
<evidence type="ECO:0000256" key="7">
    <source>
        <dbReference type="SAM" id="Phobius"/>
    </source>
</evidence>